<evidence type="ECO:0000256" key="1">
    <source>
        <dbReference type="SAM" id="MobiDB-lite"/>
    </source>
</evidence>
<evidence type="ECO:0000259" key="2">
    <source>
        <dbReference type="Pfam" id="PF10263"/>
    </source>
</evidence>
<proteinExistence type="predicted"/>
<dbReference type="GO" id="GO:0006950">
    <property type="term" value="P:response to stress"/>
    <property type="evidence" value="ECO:0007669"/>
    <property type="project" value="UniProtKB-ARBA"/>
</dbReference>
<accession>A0A8H6JRS3</accession>
<sequence>MAFWVVGGGERLPFHVGEDHAITPDLYVVGGKRRVGHPDDHHFHDEYGHHDDYPLPKRPRLSHITPEPDPGFPPRGSMPVHNLSFLVIREQTSPPPPPAATEIIDADVSPSAMERTASGLSISSDTSTYNITDDDGIRLLDDGTAARLVEDRLQLSRRRTKDTQHERILRSLIRPRSRHAEFSIDNAALESIFSAANEIFFNCSLSQRVTWDWSHESSAQYHDHIIGTTALRRSKLGGFETLIVLSDPILRDRRFNRRLLISTFLHELIHSYLFIKCGIKARHCGGHTPGFRRIAGLIDLWAGSDNLHLRDMEADLDHFREDDSRPTDVDAPCAADASSRATFHHHTQVSIVPREHCFHDSHSHDRPTHQPHDAWGYYIDDHREYFQTSRGSSPTSTIPTITEGEFDEVESLEEGEIREPRGRLFFHDDYVPSRHSSAHAGRHHDSHDGRWSRSGERRGLAATNHDIYPNPVIIR</sequence>
<evidence type="ECO:0000313" key="3">
    <source>
        <dbReference type="EMBL" id="KAF6818172.1"/>
    </source>
</evidence>
<name>A0A8H6JRS3_9PEZI</name>
<keyword evidence="4" id="KW-1185">Reference proteome</keyword>
<comment type="caution">
    <text evidence="3">The sequence shown here is derived from an EMBL/GenBank/DDBJ whole genome shotgun (WGS) entry which is preliminary data.</text>
</comment>
<dbReference type="InterPro" id="IPR006640">
    <property type="entry name" value="SprT-like_domain"/>
</dbReference>
<dbReference type="EMBL" id="WIGN01000017">
    <property type="protein sequence ID" value="KAF6818172.1"/>
    <property type="molecule type" value="Genomic_DNA"/>
</dbReference>
<dbReference type="Pfam" id="PF10263">
    <property type="entry name" value="SprT-like"/>
    <property type="match status" value="1"/>
</dbReference>
<protein>
    <recommendedName>
        <fullName evidence="2">SprT-like domain-containing protein</fullName>
    </recommendedName>
</protein>
<reference evidence="3 4" key="1">
    <citation type="journal article" date="2020" name="Phytopathology">
        <title>Genome Sequence Resources of Colletotrichum truncatum, C. plurivorum, C. musicola, and C. sojae: Four Species Pathogenic to Soybean (Glycine max).</title>
        <authorList>
            <person name="Rogerio F."/>
            <person name="Boufleur T.R."/>
            <person name="Ciampi-Guillardi M."/>
            <person name="Sukno S.A."/>
            <person name="Thon M.R."/>
            <person name="Massola Junior N.S."/>
            <person name="Baroncelli R."/>
        </authorList>
    </citation>
    <scope>NUCLEOTIDE SEQUENCE [LARGE SCALE GENOMIC DNA]</scope>
    <source>
        <strain evidence="3 4">LFN0009</strain>
    </source>
</reference>
<feature type="domain" description="SprT-like" evidence="2">
    <location>
        <begin position="189"/>
        <end position="298"/>
    </location>
</feature>
<organism evidence="3 4">
    <name type="scientific">Colletotrichum sojae</name>
    <dbReference type="NCBI Taxonomy" id="2175907"/>
    <lineage>
        <taxon>Eukaryota</taxon>
        <taxon>Fungi</taxon>
        <taxon>Dikarya</taxon>
        <taxon>Ascomycota</taxon>
        <taxon>Pezizomycotina</taxon>
        <taxon>Sordariomycetes</taxon>
        <taxon>Hypocreomycetidae</taxon>
        <taxon>Glomerellales</taxon>
        <taxon>Glomerellaceae</taxon>
        <taxon>Colletotrichum</taxon>
        <taxon>Colletotrichum orchidearum species complex</taxon>
    </lineage>
</organism>
<feature type="region of interest" description="Disordered" evidence="1">
    <location>
        <begin position="434"/>
        <end position="475"/>
    </location>
</feature>
<dbReference type="Proteomes" id="UP000652219">
    <property type="component" value="Unassembled WGS sequence"/>
</dbReference>
<gene>
    <name evidence="3" type="ORF">CSOJ01_02053</name>
</gene>
<dbReference type="AlphaFoldDB" id="A0A8H6JRS3"/>
<feature type="compositionally biased region" description="Basic and acidic residues" evidence="1">
    <location>
        <begin position="443"/>
        <end position="459"/>
    </location>
</feature>
<evidence type="ECO:0000313" key="4">
    <source>
        <dbReference type="Proteomes" id="UP000652219"/>
    </source>
</evidence>